<evidence type="ECO:0000313" key="1">
    <source>
        <dbReference type="EMBL" id="MPN38534.1"/>
    </source>
</evidence>
<comment type="caution">
    <text evidence="1">The sequence shown here is derived from an EMBL/GenBank/DDBJ whole genome shotgun (WGS) entry which is preliminary data.</text>
</comment>
<organism evidence="1">
    <name type="scientific">bioreactor metagenome</name>
    <dbReference type="NCBI Taxonomy" id="1076179"/>
    <lineage>
        <taxon>unclassified sequences</taxon>
        <taxon>metagenomes</taxon>
        <taxon>ecological metagenomes</taxon>
    </lineage>
</organism>
<dbReference type="AlphaFoldDB" id="A0A645HQX2"/>
<gene>
    <name evidence="1" type="ORF">SDC9_186058</name>
</gene>
<proteinExistence type="predicted"/>
<sequence>MSIDGRNMMTLVFEKLVHVSSKLFIVEVVFFLLKELIKIH</sequence>
<protein>
    <submittedName>
        <fullName evidence="1">Uncharacterized protein</fullName>
    </submittedName>
</protein>
<dbReference type="EMBL" id="VSSQ01093829">
    <property type="protein sequence ID" value="MPN38534.1"/>
    <property type="molecule type" value="Genomic_DNA"/>
</dbReference>
<accession>A0A645HQX2</accession>
<name>A0A645HQX2_9ZZZZ</name>
<reference evidence="1" key="1">
    <citation type="submission" date="2019-08" db="EMBL/GenBank/DDBJ databases">
        <authorList>
            <person name="Kucharzyk K."/>
            <person name="Murdoch R.W."/>
            <person name="Higgins S."/>
            <person name="Loffler F."/>
        </authorList>
    </citation>
    <scope>NUCLEOTIDE SEQUENCE</scope>
</reference>